<dbReference type="GO" id="GO:0140359">
    <property type="term" value="F:ABC-type transporter activity"/>
    <property type="evidence" value="ECO:0007669"/>
    <property type="project" value="InterPro"/>
</dbReference>
<dbReference type="InterPro" id="IPR013525">
    <property type="entry name" value="ABC2_TM"/>
</dbReference>
<name>A0A7C4DZY6_CALS0</name>
<comment type="subcellular location">
    <subcellularLocation>
        <location evidence="1">Membrane</location>
        <topology evidence="1">Multi-pass membrane protein</topology>
    </subcellularLocation>
</comment>
<feature type="transmembrane region" description="Helical" evidence="5">
    <location>
        <begin position="172"/>
        <end position="196"/>
    </location>
</feature>
<reference evidence="7" key="1">
    <citation type="journal article" date="2020" name="mSystems">
        <title>Genome- and Community-Level Interaction Insights into Carbon Utilization and Element Cycling Functions of Hydrothermarchaeota in Hydrothermal Sediment.</title>
        <authorList>
            <person name="Zhou Z."/>
            <person name="Liu Y."/>
            <person name="Xu W."/>
            <person name="Pan J."/>
            <person name="Luo Z.H."/>
            <person name="Li M."/>
        </authorList>
    </citation>
    <scope>NUCLEOTIDE SEQUENCE [LARGE SCALE GENOMIC DNA]</scope>
    <source>
        <strain evidence="7">SpSt-613</strain>
    </source>
</reference>
<feature type="transmembrane region" description="Helical" evidence="5">
    <location>
        <begin position="87"/>
        <end position="113"/>
    </location>
</feature>
<gene>
    <name evidence="7" type="ORF">ENT82_03700</name>
</gene>
<dbReference type="PANTHER" id="PTHR43077:SF10">
    <property type="entry name" value="TRANSPORT PERMEASE PROTEIN"/>
    <property type="match status" value="1"/>
</dbReference>
<feature type="transmembrane region" description="Helical" evidence="5">
    <location>
        <begin position="208"/>
        <end position="230"/>
    </location>
</feature>
<evidence type="ECO:0000256" key="5">
    <source>
        <dbReference type="SAM" id="Phobius"/>
    </source>
</evidence>
<evidence type="ECO:0000259" key="6">
    <source>
        <dbReference type="PROSITE" id="PS51012"/>
    </source>
</evidence>
<feature type="transmembrane region" description="Helical" evidence="5">
    <location>
        <begin position="134"/>
        <end position="160"/>
    </location>
</feature>
<dbReference type="GO" id="GO:0043190">
    <property type="term" value="C:ATP-binding cassette (ABC) transporter complex"/>
    <property type="evidence" value="ECO:0007669"/>
    <property type="project" value="InterPro"/>
</dbReference>
<feature type="transmembrane region" description="Helical" evidence="5">
    <location>
        <begin position="20"/>
        <end position="39"/>
    </location>
</feature>
<sequence>MKEILGEIGVLTMREIRKWLRSPFLMFFTLVQPIIWMGLFGKAFNITGFIRIPDEMLQNLPPYVTSQLAEIFNNMMTRLFGTADIDYFSYIAVGMLSITILFSSMSSGMGIAWDRRLGFLNKLLAAPIWRGSIIVSKVLSGVLRAVMQAALLLLVALAFGARFHVLFPLGPLAAFGALFFLALGLTSLFIALGLRLKSWESQAAVMNLLNLPLMFASNALYPIALMPTWLQAIAQANPISYAVDAVRQSFILGSAANTAALLTDLTVTTGFGIGLLMLSAYLAGTALQKN</sequence>
<organism evidence="7">
    <name type="scientific">Caldiarchaeum subterraneum</name>
    <dbReference type="NCBI Taxonomy" id="311458"/>
    <lineage>
        <taxon>Archaea</taxon>
        <taxon>Nitrososphaerota</taxon>
        <taxon>Candidatus Caldarchaeales</taxon>
        <taxon>Candidatus Caldarchaeaceae</taxon>
        <taxon>Candidatus Caldarchaeum</taxon>
    </lineage>
</organism>
<dbReference type="EMBL" id="DTAD01000034">
    <property type="protein sequence ID" value="HGN90219.1"/>
    <property type="molecule type" value="Genomic_DNA"/>
</dbReference>
<keyword evidence="4 5" id="KW-0472">Membrane</keyword>
<dbReference type="InterPro" id="IPR051328">
    <property type="entry name" value="T7SS_ABC-Transporter"/>
</dbReference>
<dbReference type="InterPro" id="IPR047817">
    <property type="entry name" value="ABC2_TM_bact-type"/>
</dbReference>
<keyword evidence="3 5" id="KW-1133">Transmembrane helix</keyword>
<dbReference type="Pfam" id="PF01061">
    <property type="entry name" value="ABC2_membrane"/>
    <property type="match status" value="1"/>
</dbReference>
<evidence type="ECO:0000256" key="1">
    <source>
        <dbReference type="ARBA" id="ARBA00004141"/>
    </source>
</evidence>
<dbReference type="PIRSF" id="PIRSF006648">
    <property type="entry name" value="DrrB"/>
    <property type="match status" value="1"/>
</dbReference>
<dbReference type="InterPro" id="IPR000412">
    <property type="entry name" value="ABC_2_transport"/>
</dbReference>
<evidence type="ECO:0000256" key="3">
    <source>
        <dbReference type="ARBA" id="ARBA00022989"/>
    </source>
</evidence>
<feature type="transmembrane region" description="Helical" evidence="5">
    <location>
        <begin position="250"/>
        <end position="283"/>
    </location>
</feature>
<protein>
    <submittedName>
        <fullName evidence="7">ABC transporter</fullName>
    </submittedName>
</protein>
<proteinExistence type="predicted"/>
<dbReference type="AlphaFoldDB" id="A0A7C4DZY6"/>
<evidence type="ECO:0000256" key="4">
    <source>
        <dbReference type="ARBA" id="ARBA00023136"/>
    </source>
</evidence>
<accession>A0A7C4DZY6</accession>
<dbReference type="PROSITE" id="PS51012">
    <property type="entry name" value="ABC_TM2"/>
    <property type="match status" value="1"/>
</dbReference>
<feature type="domain" description="ABC transmembrane type-2" evidence="6">
    <location>
        <begin position="24"/>
        <end position="286"/>
    </location>
</feature>
<dbReference type="PANTHER" id="PTHR43077">
    <property type="entry name" value="TRANSPORT PERMEASE YVFS-RELATED"/>
    <property type="match status" value="1"/>
</dbReference>
<keyword evidence="2 5" id="KW-0812">Transmembrane</keyword>
<comment type="caution">
    <text evidence="7">The sequence shown here is derived from an EMBL/GenBank/DDBJ whole genome shotgun (WGS) entry which is preliminary data.</text>
</comment>
<evidence type="ECO:0000256" key="2">
    <source>
        <dbReference type="ARBA" id="ARBA00022692"/>
    </source>
</evidence>
<evidence type="ECO:0000313" key="7">
    <source>
        <dbReference type="EMBL" id="HGN90219.1"/>
    </source>
</evidence>